<dbReference type="Proteomes" id="UP000245627">
    <property type="component" value="Unassembled WGS sequence"/>
</dbReference>
<reference evidence="1 2" key="1">
    <citation type="submission" date="2018-04" db="EMBL/GenBank/DDBJ databases">
        <title>Sphingobacterium cortibacter sp. nov.</title>
        <authorList>
            <person name="Li Y."/>
        </authorList>
    </citation>
    <scope>NUCLEOTIDE SEQUENCE [LARGE SCALE GENOMIC DNA]</scope>
    <source>
        <strain evidence="1 2">2c-3</strain>
    </source>
</reference>
<name>A0A2T8HHX1_9SPHI</name>
<dbReference type="EMBL" id="QDKG01000003">
    <property type="protein sequence ID" value="PVH25034.1"/>
    <property type="molecule type" value="Genomic_DNA"/>
</dbReference>
<accession>A0A2T8HHX1</accession>
<protein>
    <recommendedName>
        <fullName evidence="3">DNA-binding response regulator</fullName>
    </recommendedName>
</protein>
<keyword evidence="2" id="KW-1185">Reference proteome</keyword>
<evidence type="ECO:0000313" key="2">
    <source>
        <dbReference type="Proteomes" id="UP000245627"/>
    </source>
</evidence>
<sequence>MKVLFADASNLCRYSTILVVKECVPNLAVLEAETLDETYIILATEKVEILFINTNILRDEVINCIKSLRDLQQNLRIILVINTKAEYYARKHIGIHVDGILQLEDSLQNTQAYIKRLLNNDQRAHEQKRHENRCYHVGEFPFVRTEGIFKAYNKILDLCWSNQLALGQLD</sequence>
<organism evidence="1 2">
    <name type="scientific">Sphingobacterium corticibacter</name>
    <dbReference type="NCBI Taxonomy" id="2171749"/>
    <lineage>
        <taxon>Bacteria</taxon>
        <taxon>Pseudomonadati</taxon>
        <taxon>Bacteroidota</taxon>
        <taxon>Sphingobacteriia</taxon>
        <taxon>Sphingobacteriales</taxon>
        <taxon>Sphingobacteriaceae</taxon>
        <taxon>Sphingobacterium</taxon>
    </lineage>
</organism>
<dbReference type="RefSeq" id="WP_116775624.1">
    <property type="nucleotide sequence ID" value="NZ_QDKG01000003.1"/>
</dbReference>
<comment type="caution">
    <text evidence="1">The sequence shown here is derived from an EMBL/GenBank/DDBJ whole genome shotgun (WGS) entry which is preliminary data.</text>
</comment>
<proteinExistence type="predicted"/>
<evidence type="ECO:0000313" key="1">
    <source>
        <dbReference type="EMBL" id="PVH25034.1"/>
    </source>
</evidence>
<gene>
    <name evidence="1" type="ORF">DC487_08855</name>
</gene>
<evidence type="ECO:0008006" key="3">
    <source>
        <dbReference type="Google" id="ProtNLM"/>
    </source>
</evidence>
<dbReference type="AlphaFoldDB" id="A0A2T8HHX1"/>
<dbReference type="Gene3D" id="3.40.50.2300">
    <property type="match status" value="1"/>
</dbReference>
<dbReference type="OrthoDB" id="9894427at2"/>